<dbReference type="RefSeq" id="WP_222874061.1">
    <property type="nucleotide sequence ID" value="NZ_CP039704.1"/>
</dbReference>
<evidence type="ECO:0000313" key="3">
    <source>
        <dbReference type="Proteomes" id="UP000298714"/>
    </source>
</evidence>
<dbReference type="AlphaFoldDB" id="A0A4D7CBV8"/>
<accession>A0A4D7CBV8</accession>
<keyword evidence="1" id="KW-0472">Membrane</keyword>
<dbReference type="EMBL" id="CP039704">
    <property type="protein sequence ID" value="QCI79232.1"/>
    <property type="molecule type" value="Genomic_DNA"/>
</dbReference>
<dbReference type="Proteomes" id="UP000298714">
    <property type="component" value="Chromosome"/>
</dbReference>
<keyword evidence="3" id="KW-1185">Reference proteome</keyword>
<keyword evidence="1" id="KW-0812">Transmembrane</keyword>
<dbReference type="KEGG" id="hgn:E6W36_05675"/>
<gene>
    <name evidence="2" type="ORF">E6W36_05675</name>
</gene>
<organism evidence="2 3">
    <name type="scientific">Hankyongella ginsenosidimutans</name>
    <dbReference type="NCBI Taxonomy" id="1763828"/>
    <lineage>
        <taxon>Bacteria</taxon>
        <taxon>Pseudomonadati</taxon>
        <taxon>Pseudomonadota</taxon>
        <taxon>Alphaproteobacteria</taxon>
        <taxon>Sphingomonadales</taxon>
        <taxon>Sphingomonadaceae</taxon>
        <taxon>Hankyongella</taxon>
    </lineage>
</organism>
<evidence type="ECO:0000313" key="2">
    <source>
        <dbReference type="EMBL" id="QCI79232.1"/>
    </source>
</evidence>
<feature type="transmembrane region" description="Helical" evidence="1">
    <location>
        <begin position="16"/>
        <end position="36"/>
    </location>
</feature>
<name>A0A4D7CBV8_9SPHN</name>
<keyword evidence="1" id="KW-1133">Transmembrane helix</keyword>
<protein>
    <submittedName>
        <fullName evidence="2">Uncharacterized protein</fullName>
    </submittedName>
</protein>
<sequence length="66" mass="6984">MLIGMMSPSVYSSYTLSYQVSGAMLMLATIVTQSLYPKINRLVAENDQAGISNLAGLATSAITVLL</sequence>
<proteinExistence type="predicted"/>
<evidence type="ECO:0000256" key="1">
    <source>
        <dbReference type="SAM" id="Phobius"/>
    </source>
</evidence>
<reference evidence="3" key="1">
    <citation type="submission" date="2019-04" db="EMBL/GenBank/DDBJ databases">
        <title>Complete genome sequence of Sphingomonas sp. W1-2-3.</title>
        <authorList>
            <person name="Im W.T."/>
        </authorList>
    </citation>
    <scope>NUCLEOTIDE SEQUENCE [LARGE SCALE GENOMIC DNA]</scope>
    <source>
        <strain evidence="3">W1-2-3</strain>
    </source>
</reference>